<dbReference type="EMBL" id="JAQSIP010000001">
    <property type="protein sequence ID" value="MDD0837425.1"/>
    <property type="molecule type" value="Genomic_DNA"/>
</dbReference>
<feature type="transmembrane region" description="Helical" evidence="1">
    <location>
        <begin position="155"/>
        <end position="172"/>
    </location>
</feature>
<evidence type="ECO:0000259" key="2">
    <source>
        <dbReference type="Pfam" id="PF01757"/>
    </source>
</evidence>
<dbReference type="PANTHER" id="PTHR23028:SF53">
    <property type="entry name" value="ACYL_TRANSF_3 DOMAIN-CONTAINING PROTEIN"/>
    <property type="match status" value="1"/>
</dbReference>
<name>A0ABT5MU55_9BURK</name>
<comment type="caution">
    <text evidence="3">The sequence shown here is derived from an EMBL/GenBank/DDBJ whole genome shotgun (WGS) entry which is preliminary data.</text>
</comment>
<protein>
    <submittedName>
        <fullName evidence="3">Acyltransferase family protein</fullName>
    </submittedName>
</protein>
<feature type="transmembrane region" description="Helical" evidence="1">
    <location>
        <begin position="291"/>
        <end position="310"/>
    </location>
</feature>
<feature type="domain" description="Acyltransferase 3" evidence="2">
    <location>
        <begin position="4"/>
        <end position="335"/>
    </location>
</feature>
<evidence type="ECO:0000256" key="1">
    <source>
        <dbReference type="SAM" id="Phobius"/>
    </source>
</evidence>
<keyword evidence="3" id="KW-0012">Acyltransferase</keyword>
<feature type="transmembrane region" description="Helical" evidence="1">
    <location>
        <begin position="7"/>
        <end position="24"/>
    </location>
</feature>
<feature type="transmembrane region" description="Helical" evidence="1">
    <location>
        <begin position="235"/>
        <end position="252"/>
    </location>
</feature>
<keyword evidence="1" id="KW-1133">Transmembrane helix</keyword>
<dbReference type="InterPro" id="IPR002656">
    <property type="entry name" value="Acyl_transf_3_dom"/>
</dbReference>
<keyword evidence="3" id="KW-0808">Transferase</keyword>
<dbReference type="RefSeq" id="WP_273948484.1">
    <property type="nucleotide sequence ID" value="NZ_JAQSIP010000001.1"/>
</dbReference>
<accession>A0ABT5MU55</accession>
<feature type="transmembrane region" description="Helical" evidence="1">
    <location>
        <begin position="259"/>
        <end position="279"/>
    </location>
</feature>
<keyword evidence="4" id="KW-1185">Reference proteome</keyword>
<feature type="transmembrane region" description="Helical" evidence="1">
    <location>
        <begin position="322"/>
        <end position="343"/>
    </location>
</feature>
<dbReference type="Pfam" id="PF01757">
    <property type="entry name" value="Acyl_transf_3"/>
    <property type="match status" value="1"/>
</dbReference>
<dbReference type="InterPro" id="IPR050879">
    <property type="entry name" value="Acyltransferase_3"/>
</dbReference>
<proteinExistence type="predicted"/>
<feature type="transmembrane region" description="Helical" evidence="1">
    <location>
        <begin position="87"/>
        <end position="106"/>
    </location>
</feature>
<dbReference type="Proteomes" id="UP001528673">
    <property type="component" value="Unassembled WGS sequence"/>
</dbReference>
<organism evidence="3 4">
    <name type="scientific">Curvibacter cyanobacteriorum</name>
    <dbReference type="NCBI Taxonomy" id="3026422"/>
    <lineage>
        <taxon>Bacteria</taxon>
        <taxon>Pseudomonadati</taxon>
        <taxon>Pseudomonadota</taxon>
        <taxon>Betaproteobacteria</taxon>
        <taxon>Burkholderiales</taxon>
        <taxon>Comamonadaceae</taxon>
        <taxon>Curvibacter</taxon>
    </lineage>
</organism>
<sequence>MPLIDALKGVACVLIVAHHLAFYGPMSDIALPLAPRLMAWLYDYGRFAVQVFLVVAGYLTAGQLLRRVQVGQPTSLVSLMSLVGHRYLRLAQPLVAALLVAMLAAATLRPWWSHESLPGAPEVWQLLSHVLLLQGWLGHEALSAGVWYVAIDLQLYALAVLLFALAQGLAGSPGGADAAGRFRLSAWMAGLTGLLMLSSLFFFNLDADFDVTGLYFFGAYALGLMTRWASGRRCAWGYLMVLWGVMGLALVLEFRERLVLAWLTSVLLAWGGLRSSVGWLQQAVLAWLGRISYSVFLIHFPVCLVFNAVWSRWFPIQPGLNALGMVLALMLSLACGHAFYVGVEQRVGAVAQGWVWRRLEALGGGLIRFFGRLLRWSRG</sequence>
<keyword evidence="1" id="KW-0812">Transmembrane</keyword>
<dbReference type="PANTHER" id="PTHR23028">
    <property type="entry name" value="ACETYLTRANSFERASE"/>
    <property type="match status" value="1"/>
</dbReference>
<gene>
    <name evidence="3" type="ORF">PSQ40_02460</name>
</gene>
<evidence type="ECO:0000313" key="3">
    <source>
        <dbReference type="EMBL" id="MDD0837425.1"/>
    </source>
</evidence>
<feature type="transmembrane region" description="Helical" evidence="1">
    <location>
        <begin position="212"/>
        <end position="229"/>
    </location>
</feature>
<feature type="transmembrane region" description="Helical" evidence="1">
    <location>
        <begin position="44"/>
        <end position="66"/>
    </location>
</feature>
<keyword evidence="1" id="KW-0472">Membrane</keyword>
<reference evidence="3 4" key="1">
    <citation type="submission" date="2023-02" db="EMBL/GenBank/DDBJ databases">
        <title>Bacterial whole genomic sequence of Curvibacter sp. HBC61.</title>
        <authorList>
            <person name="Le V."/>
            <person name="Ko S.-R."/>
            <person name="Ahn C.-Y."/>
            <person name="Oh H.-M."/>
        </authorList>
    </citation>
    <scope>NUCLEOTIDE SEQUENCE [LARGE SCALE GENOMIC DNA]</scope>
    <source>
        <strain evidence="3 4">HBC61</strain>
    </source>
</reference>
<dbReference type="GO" id="GO:0016746">
    <property type="term" value="F:acyltransferase activity"/>
    <property type="evidence" value="ECO:0007669"/>
    <property type="project" value="UniProtKB-KW"/>
</dbReference>
<evidence type="ECO:0000313" key="4">
    <source>
        <dbReference type="Proteomes" id="UP001528673"/>
    </source>
</evidence>
<feature type="transmembrane region" description="Helical" evidence="1">
    <location>
        <begin position="184"/>
        <end position="205"/>
    </location>
</feature>